<dbReference type="EMBL" id="LJIG01000329">
    <property type="protein sequence ID" value="KRT86611.1"/>
    <property type="molecule type" value="Genomic_DNA"/>
</dbReference>
<dbReference type="PANTHER" id="PTHR12374:SF63">
    <property type="entry name" value="TRANSCRIPTIONAL ADAPTER 2-BETA"/>
    <property type="match status" value="1"/>
</dbReference>
<evidence type="ECO:0000313" key="3">
    <source>
        <dbReference type="EMBL" id="KRT86611.1"/>
    </source>
</evidence>
<reference evidence="3 4" key="1">
    <citation type="submission" date="2015-09" db="EMBL/GenBank/DDBJ databases">
        <title>Draft genome of the scarab beetle Oryctes borbonicus.</title>
        <authorList>
            <person name="Meyer J.M."/>
            <person name="Markov G.V."/>
            <person name="Baskaran P."/>
            <person name="Herrmann M."/>
            <person name="Sommer R.J."/>
            <person name="Roedelsperger C."/>
        </authorList>
    </citation>
    <scope>NUCLEOTIDE SEQUENCE [LARGE SCALE GENOMIC DNA]</scope>
    <source>
        <strain evidence="3">OB123</strain>
        <tissue evidence="3">Whole animal</tissue>
    </source>
</reference>
<dbReference type="OrthoDB" id="270417at2759"/>
<dbReference type="GO" id="GO:0070461">
    <property type="term" value="C:SAGA-type complex"/>
    <property type="evidence" value="ECO:0007669"/>
    <property type="project" value="TreeGrafter"/>
</dbReference>
<protein>
    <recommendedName>
        <fullName evidence="2">Transcriptional adapter 2-alpha/beta-like domain-containing protein</fullName>
    </recommendedName>
</protein>
<feature type="domain" description="Transcriptional adapter 2-alpha/beta-like" evidence="2">
    <location>
        <begin position="37"/>
        <end position="112"/>
    </location>
</feature>
<feature type="region of interest" description="Disordered" evidence="1">
    <location>
        <begin position="1"/>
        <end position="36"/>
    </location>
</feature>
<organism evidence="3 4">
    <name type="scientific">Oryctes borbonicus</name>
    <dbReference type="NCBI Taxonomy" id="1629725"/>
    <lineage>
        <taxon>Eukaryota</taxon>
        <taxon>Metazoa</taxon>
        <taxon>Ecdysozoa</taxon>
        <taxon>Arthropoda</taxon>
        <taxon>Hexapoda</taxon>
        <taxon>Insecta</taxon>
        <taxon>Pterygota</taxon>
        <taxon>Neoptera</taxon>
        <taxon>Endopterygota</taxon>
        <taxon>Coleoptera</taxon>
        <taxon>Polyphaga</taxon>
        <taxon>Scarabaeiformia</taxon>
        <taxon>Scarabaeidae</taxon>
        <taxon>Dynastinae</taxon>
        <taxon>Oryctes</taxon>
    </lineage>
</organism>
<dbReference type="PANTHER" id="PTHR12374">
    <property type="entry name" value="TRANSCRIPTIONAL ADAPTOR 2 ADA2 -RELATED"/>
    <property type="match status" value="1"/>
</dbReference>
<dbReference type="InterPro" id="IPR055141">
    <property type="entry name" value="TADA2A_B-like_dom"/>
</dbReference>
<dbReference type="Proteomes" id="UP000051574">
    <property type="component" value="Unassembled WGS sequence"/>
</dbReference>
<feature type="region of interest" description="Disordered" evidence="1">
    <location>
        <begin position="232"/>
        <end position="267"/>
    </location>
</feature>
<name>A0A0T6BGZ8_9SCAR</name>
<keyword evidence="4" id="KW-1185">Reference proteome</keyword>
<gene>
    <name evidence="3" type="ORF">AMK59_905</name>
</gene>
<proteinExistence type="predicted"/>
<dbReference type="AlphaFoldDB" id="A0A0T6BGZ8"/>
<feature type="compositionally biased region" description="Low complexity" evidence="1">
    <location>
        <begin position="258"/>
        <end position="267"/>
    </location>
</feature>
<dbReference type="GO" id="GO:0005634">
    <property type="term" value="C:nucleus"/>
    <property type="evidence" value="ECO:0007669"/>
    <property type="project" value="TreeGrafter"/>
</dbReference>
<dbReference type="GO" id="GO:0006338">
    <property type="term" value="P:chromatin remodeling"/>
    <property type="evidence" value="ECO:0007669"/>
    <property type="project" value="TreeGrafter"/>
</dbReference>
<dbReference type="GO" id="GO:0006357">
    <property type="term" value="P:regulation of transcription by RNA polymerase II"/>
    <property type="evidence" value="ECO:0007669"/>
    <property type="project" value="TreeGrafter"/>
</dbReference>
<evidence type="ECO:0000259" key="2">
    <source>
        <dbReference type="Pfam" id="PF22941"/>
    </source>
</evidence>
<dbReference type="Pfam" id="PF22941">
    <property type="entry name" value="TADA2A-like_3rd"/>
    <property type="match status" value="1"/>
</dbReference>
<dbReference type="GO" id="GO:0003682">
    <property type="term" value="F:chromatin binding"/>
    <property type="evidence" value="ECO:0007669"/>
    <property type="project" value="TreeGrafter"/>
</dbReference>
<feature type="non-terminal residue" evidence="3">
    <location>
        <position position="1"/>
    </location>
</feature>
<accession>A0A0T6BGZ8</accession>
<sequence>CRPVLHDHTHEDKGPLSPEVTSRLPPLDASPEEARQLGYMPHRDDYEREYDMSAEELVSSLQLNNKSEDTEIETALKLAQVDMYIRRLRERYRRKRAVRDYQLVAKFFANHRKDLKKPLTKEQRELRDNMRVFSQFLTAGEHERLINSIERERELRLRLSELLRYRSLGLTTQDEIIHYEQHVAYQRQQQLRQNKAAKLNRKSVVNKHRLYQFTFNLGQQWLCNINTGTSIKKRKKRRRPKFHRRKVHVASRRRIREQQQLSQQQLG</sequence>
<comment type="caution">
    <text evidence="3">The sequence shown here is derived from an EMBL/GenBank/DDBJ whole genome shotgun (WGS) entry which is preliminary data.</text>
</comment>
<feature type="compositionally biased region" description="Basic and acidic residues" evidence="1">
    <location>
        <begin position="1"/>
        <end position="14"/>
    </location>
</feature>
<feature type="compositionally biased region" description="Basic residues" evidence="1">
    <location>
        <begin position="232"/>
        <end position="255"/>
    </location>
</feature>
<dbReference type="GO" id="GO:0003713">
    <property type="term" value="F:transcription coactivator activity"/>
    <property type="evidence" value="ECO:0007669"/>
    <property type="project" value="TreeGrafter"/>
</dbReference>
<evidence type="ECO:0000313" key="4">
    <source>
        <dbReference type="Proteomes" id="UP000051574"/>
    </source>
</evidence>
<evidence type="ECO:0000256" key="1">
    <source>
        <dbReference type="SAM" id="MobiDB-lite"/>
    </source>
</evidence>